<dbReference type="EMBL" id="VOIH02000005">
    <property type="protein sequence ID" value="KAF3446264.1"/>
    <property type="molecule type" value="Genomic_DNA"/>
</dbReference>
<evidence type="ECO:0000313" key="3">
    <source>
        <dbReference type="Proteomes" id="UP000796880"/>
    </source>
</evidence>
<organism evidence="2 3">
    <name type="scientific">Rhamnella rubrinervis</name>
    <dbReference type="NCBI Taxonomy" id="2594499"/>
    <lineage>
        <taxon>Eukaryota</taxon>
        <taxon>Viridiplantae</taxon>
        <taxon>Streptophyta</taxon>
        <taxon>Embryophyta</taxon>
        <taxon>Tracheophyta</taxon>
        <taxon>Spermatophyta</taxon>
        <taxon>Magnoliopsida</taxon>
        <taxon>eudicotyledons</taxon>
        <taxon>Gunneridae</taxon>
        <taxon>Pentapetalae</taxon>
        <taxon>rosids</taxon>
        <taxon>fabids</taxon>
        <taxon>Rosales</taxon>
        <taxon>Rhamnaceae</taxon>
        <taxon>rhamnoid group</taxon>
        <taxon>Rhamneae</taxon>
        <taxon>Rhamnella</taxon>
    </lineage>
</organism>
<sequence>MSACKMDMELDRISSLPSHIMEQILSRLPIRDAVRTGILSSKWRYKWAELPHLVFDNQCVSFSSQDQAVVKNKLLSIIDHVLLLHFGPIHKFKLSHRDLLAVNDIDRWILYLSRSSIKEFVLEIWKGQRYSMPSCLFSCQNLTHLELFNCLLKPPLSFNGFKSLKTLDLQHITMAQHVFDNMISGCPLLEKLTLMNFDGFTHLNIEAPNLKEFDVGGVFEDVGFKNTFHLAVISVGLYANGLKGALGDSSNLHKFFDHLPLLQRLEIQSYFLKYLAVGVVLRNLPKPCVNLNYLSVRISLNDLEEISTAICLLRSAPNLQELEILARTEERTDMGTVTNFWEHDYCNCSLTQLKLVKVTGIYGTKTELELINFMLSTSPVLEKMIVKPASVNGGWEFVKELLRFRRASVRAEIIYLDTF</sequence>
<comment type="caution">
    <text evidence="2">The sequence shown here is derived from an EMBL/GenBank/DDBJ whole genome shotgun (WGS) entry which is preliminary data.</text>
</comment>
<dbReference type="InterPro" id="IPR001810">
    <property type="entry name" value="F-box_dom"/>
</dbReference>
<dbReference type="PROSITE" id="PS50181">
    <property type="entry name" value="FBOX"/>
    <property type="match status" value="1"/>
</dbReference>
<keyword evidence="3" id="KW-1185">Reference proteome</keyword>
<dbReference type="Pfam" id="PF08387">
    <property type="entry name" value="FBD"/>
    <property type="match status" value="1"/>
</dbReference>
<dbReference type="CDD" id="cd22160">
    <property type="entry name" value="F-box_AtFBL13-like"/>
    <property type="match status" value="1"/>
</dbReference>
<name>A0A8K0H650_9ROSA</name>
<dbReference type="InterPro" id="IPR006566">
    <property type="entry name" value="FBD"/>
</dbReference>
<evidence type="ECO:0000313" key="2">
    <source>
        <dbReference type="EMBL" id="KAF3446264.1"/>
    </source>
</evidence>
<dbReference type="InterPro" id="IPR053781">
    <property type="entry name" value="F-box_AtFBL13-like"/>
</dbReference>
<proteinExistence type="predicted"/>
<reference evidence="2" key="1">
    <citation type="submission" date="2020-03" db="EMBL/GenBank/DDBJ databases">
        <title>A high-quality chromosome-level genome assembly of a woody plant with both climbing and erect habits, Rhamnella rubrinervis.</title>
        <authorList>
            <person name="Lu Z."/>
            <person name="Yang Y."/>
            <person name="Zhu X."/>
            <person name="Sun Y."/>
        </authorList>
    </citation>
    <scope>NUCLEOTIDE SEQUENCE</scope>
    <source>
        <strain evidence="2">BYM</strain>
        <tissue evidence="2">Leaf</tissue>
    </source>
</reference>
<dbReference type="Pfam" id="PF00646">
    <property type="entry name" value="F-box"/>
    <property type="match status" value="1"/>
</dbReference>
<gene>
    <name evidence="2" type="ORF">FNV43_RR11443</name>
</gene>
<dbReference type="SUPFAM" id="SSF81383">
    <property type="entry name" value="F-box domain"/>
    <property type="match status" value="1"/>
</dbReference>
<dbReference type="PANTHER" id="PTHR31639:SF93">
    <property type="entry name" value="F-BOX_FBD_LRR PROTEIN"/>
    <property type="match status" value="1"/>
</dbReference>
<dbReference type="Pfam" id="PF24758">
    <property type="entry name" value="LRR_At5g56370"/>
    <property type="match status" value="1"/>
</dbReference>
<dbReference type="SMART" id="SM00579">
    <property type="entry name" value="FBD"/>
    <property type="match status" value="1"/>
</dbReference>
<dbReference type="InterPro" id="IPR036047">
    <property type="entry name" value="F-box-like_dom_sf"/>
</dbReference>
<evidence type="ECO:0000259" key="1">
    <source>
        <dbReference type="PROSITE" id="PS50181"/>
    </source>
</evidence>
<dbReference type="InterPro" id="IPR032675">
    <property type="entry name" value="LRR_dom_sf"/>
</dbReference>
<dbReference type="InterPro" id="IPR055411">
    <property type="entry name" value="LRR_FXL15/At3g58940/PEG3-like"/>
</dbReference>
<dbReference type="Proteomes" id="UP000796880">
    <property type="component" value="Unassembled WGS sequence"/>
</dbReference>
<accession>A0A8K0H650</accession>
<dbReference type="PANTHER" id="PTHR31639">
    <property type="entry name" value="F-BOX PROTEIN-LIKE"/>
    <property type="match status" value="1"/>
</dbReference>
<dbReference type="SUPFAM" id="SSF52047">
    <property type="entry name" value="RNI-like"/>
    <property type="match status" value="1"/>
</dbReference>
<dbReference type="OrthoDB" id="629734at2759"/>
<dbReference type="AlphaFoldDB" id="A0A8K0H650"/>
<feature type="domain" description="F-box" evidence="1">
    <location>
        <begin position="10"/>
        <end position="44"/>
    </location>
</feature>
<protein>
    <recommendedName>
        <fullName evidence="1">F-box domain-containing protein</fullName>
    </recommendedName>
</protein>
<dbReference type="Gene3D" id="3.80.10.10">
    <property type="entry name" value="Ribonuclease Inhibitor"/>
    <property type="match status" value="1"/>
</dbReference>
<dbReference type="SMART" id="SM00256">
    <property type="entry name" value="FBOX"/>
    <property type="match status" value="1"/>
</dbReference>